<evidence type="ECO:0000259" key="5">
    <source>
        <dbReference type="Pfam" id="PF01055"/>
    </source>
</evidence>
<keyword evidence="2 4" id="KW-0378">Hydrolase</keyword>
<dbReference type="RefSeq" id="WP_087677857.1">
    <property type="nucleotide sequence ID" value="NZ_FUWV01000001.1"/>
</dbReference>
<dbReference type="GO" id="GO:0004553">
    <property type="term" value="F:hydrolase activity, hydrolyzing O-glycosyl compounds"/>
    <property type="evidence" value="ECO:0007669"/>
    <property type="project" value="InterPro"/>
</dbReference>
<dbReference type="PANTHER" id="PTHR22762">
    <property type="entry name" value="ALPHA-GLUCOSIDASE"/>
    <property type="match status" value="1"/>
</dbReference>
<dbReference type="PANTHER" id="PTHR22762:SF120">
    <property type="entry name" value="HETEROGLYCAN GLUCOSIDASE 1"/>
    <property type="match status" value="1"/>
</dbReference>
<name>A0A1T4K922_9FIRM</name>
<dbReference type="GO" id="GO:0005975">
    <property type="term" value="P:carbohydrate metabolic process"/>
    <property type="evidence" value="ECO:0007669"/>
    <property type="project" value="InterPro"/>
</dbReference>
<dbReference type="Gene3D" id="3.20.20.80">
    <property type="entry name" value="Glycosidases"/>
    <property type="match status" value="1"/>
</dbReference>
<organism evidence="9 10">
    <name type="scientific">Garciella nitratireducens DSM 15102</name>
    <dbReference type="NCBI Taxonomy" id="1121911"/>
    <lineage>
        <taxon>Bacteria</taxon>
        <taxon>Bacillati</taxon>
        <taxon>Bacillota</taxon>
        <taxon>Clostridia</taxon>
        <taxon>Eubacteriales</taxon>
        <taxon>Eubacteriaceae</taxon>
        <taxon>Garciella</taxon>
    </lineage>
</organism>
<evidence type="ECO:0000313" key="10">
    <source>
        <dbReference type="Proteomes" id="UP000196365"/>
    </source>
</evidence>
<dbReference type="SUPFAM" id="SSF74650">
    <property type="entry name" value="Galactose mutarotase-like"/>
    <property type="match status" value="1"/>
</dbReference>
<proteinExistence type="inferred from homology"/>
<evidence type="ECO:0000313" key="9">
    <source>
        <dbReference type="EMBL" id="SJZ38805.1"/>
    </source>
</evidence>
<dbReference type="Pfam" id="PF13802">
    <property type="entry name" value="Gal_mutarotas_2"/>
    <property type="match status" value="1"/>
</dbReference>
<protein>
    <submittedName>
        <fullName evidence="9">Alpha-glucosidase</fullName>
    </submittedName>
</protein>
<comment type="similarity">
    <text evidence="1 4">Belongs to the glycosyl hydrolase 31 family.</text>
</comment>
<dbReference type="InterPro" id="IPR000322">
    <property type="entry name" value="Glyco_hydro_31_TIM"/>
</dbReference>
<gene>
    <name evidence="9" type="ORF">SAMN02745973_00423</name>
</gene>
<feature type="domain" description="Glycoside hydrolase family 31 TIM barrel" evidence="5">
    <location>
        <begin position="163"/>
        <end position="524"/>
    </location>
</feature>
<accession>A0A1T4K922</accession>
<dbReference type="GO" id="GO:0030246">
    <property type="term" value="F:carbohydrate binding"/>
    <property type="evidence" value="ECO:0007669"/>
    <property type="project" value="InterPro"/>
</dbReference>
<dbReference type="Pfam" id="PF17137">
    <property type="entry name" value="DUF5110"/>
    <property type="match status" value="1"/>
</dbReference>
<keyword evidence="10" id="KW-1185">Reference proteome</keyword>
<evidence type="ECO:0000259" key="8">
    <source>
        <dbReference type="Pfam" id="PF21365"/>
    </source>
</evidence>
<dbReference type="InterPro" id="IPR011013">
    <property type="entry name" value="Gal_mutarotase_sf_dom"/>
</dbReference>
<dbReference type="EMBL" id="FUWV01000001">
    <property type="protein sequence ID" value="SJZ38805.1"/>
    <property type="molecule type" value="Genomic_DNA"/>
</dbReference>
<dbReference type="SUPFAM" id="SSF51445">
    <property type="entry name" value="(Trans)glycosidases"/>
    <property type="match status" value="1"/>
</dbReference>
<dbReference type="InterPro" id="IPR030458">
    <property type="entry name" value="Glyco_hydro_31_AS"/>
</dbReference>
<sequence>MESYQLKNGTKVFQYGLPIETKAVIAPKRKMKLKCDLDVKFQKDGTTISIELLSEDRIYGLGENLGGINKRGRIYESYCTDTPSHIEDREKLYSAHNFFIVSGKVVRGYFIDFPGRITYDMGYYNQKDINIKIYGQNFYIYILEGEDEKEVSSKFLEIIGKSYVPPKWGFGYFQSRWGYRNKEEVKKVYKTFKENDIPIEGIYLDLDYMDNFKDFTISQERFSGFKEFVEDLKKEGIYLIPIIDAGVKVENGYDIYEEGMKGDYFCKDKEGKPYEGVVWPGKVHFPDFMKKETQSWFGDKYQKLTDCGIEGFWNDMNEPAIFYEQEALEKAVEYAQKKLKNKNLDVFSYFKLKDNFTSLANRDSYYKNFYHEIDGKKVCNEKVHNLYGYFMTKSTYEALRKILKGKRFLLISRSSSIGMHRYGGIWTGDNSSWWFHLEQNMKMLPSLNMCGFFYIGADTGGFGGNCNGELLTRWLQLSIFTPLLRNHSAMGCNNQEPYAFTKKVLKNTRNLIKARYSLIPYIYSEYMKSVNHYHLMFQPLSFEFKDVLAKEIEDQILLGDQVMIAPVCIPNYKGRYVYFPEEMLEISFMHPKKMIGIRKKGIHYINYRLEDFKFFIRKNAMIPYVKSCKNLKKLDQKNLKILAYVDNEAIYNLYDDDGISYDFIKGKRFSTRIKIIKKENNYEIKVHNTNPSIKNIEFKIIDSENHITEKDISFINKNQ</sequence>
<dbReference type="Pfam" id="PF21365">
    <property type="entry name" value="Glyco_hydro_31_3rd"/>
    <property type="match status" value="1"/>
</dbReference>
<reference evidence="9 10" key="1">
    <citation type="submission" date="2017-02" db="EMBL/GenBank/DDBJ databases">
        <authorList>
            <person name="Peterson S.W."/>
        </authorList>
    </citation>
    <scope>NUCLEOTIDE SEQUENCE [LARGE SCALE GENOMIC DNA]</scope>
    <source>
        <strain evidence="9 10">DSM 15102</strain>
    </source>
</reference>
<dbReference type="InterPro" id="IPR048395">
    <property type="entry name" value="Glyco_hydro_31_C"/>
</dbReference>
<feature type="domain" description="DUF5110" evidence="7">
    <location>
        <begin position="639"/>
        <end position="696"/>
    </location>
</feature>
<evidence type="ECO:0000256" key="4">
    <source>
        <dbReference type="RuleBase" id="RU361185"/>
    </source>
</evidence>
<dbReference type="AlphaFoldDB" id="A0A1T4K922"/>
<dbReference type="InterPro" id="IPR017853">
    <property type="entry name" value="GH"/>
</dbReference>
<keyword evidence="3 4" id="KW-0326">Glycosidase</keyword>
<dbReference type="Gene3D" id="2.60.40.4040">
    <property type="match status" value="1"/>
</dbReference>
<evidence type="ECO:0000259" key="6">
    <source>
        <dbReference type="Pfam" id="PF13802"/>
    </source>
</evidence>
<dbReference type="InterPro" id="IPR033403">
    <property type="entry name" value="DUF5110"/>
</dbReference>
<evidence type="ECO:0000256" key="2">
    <source>
        <dbReference type="ARBA" id="ARBA00022801"/>
    </source>
</evidence>
<evidence type="ECO:0000256" key="1">
    <source>
        <dbReference type="ARBA" id="ARBA00007806"/>
    </source>
</evidence>
<feature type="domain" description="Glycosyl hydrolase family 31 C-terminal" evidence="8">
    <location>
        <begin position="536"/>
        <end position="622"/>
    </location>
</feature>
<dbReference type="OrthoDB" id="176168at2"/>
<dbReference type="CDD" id="cd06604">
    <property type="entry name" value="GH31_glucosidase_II_MalA"/>
    <property type="match status" value="1"/>
</dbReference>
<evidence type="ECO:0000259" key="7">
    <source>
        <dbReference type="Pfam" id="PF17137"/>
    </source>
</evidence>
<dbReference type="Gene3D" id="2.60.40.1760">
    <property type="entry name" value="glycosyl hydrolase (family 31)"/>
    <property type="match status" value="1"/>
</dbReference>
<dbReference type="CDD" id="cd14752">
    <property type="entry name" value="GH31_N"/>
    <property type="match status" value="1"/>
</dbReference>
<dbReference type="InterPro" id="IPR025887">
    <property type="entry name" value="Glyco_hydro_31_N_dom"/>
</dbReference>
<dbReference type="Proteomes" id="UP000196365">
    <property type="component" value="Unassembled WGS sequence"/>
</dbReference>
<dbReference type="PROSITE" id="PS00129">
    <property type="entry name" value="GLYCOSYL_HYDROL_F31_1"/>
    <property type="match status" value="1"/>
</dbReference>
<evidence type="ECO:0000256" key="3">
    <source>
        <dbReference type="ARBA" id="ARBA00023295"/>
    </source>
</evidence>
<feature type="domain" description="Glycoside hydrolase family 31 N-terminal" evidence="6">
    <location>
        <begin position="40"/>
        <end position="120"/>
    </location>
</feature>
<dbReference type="Pfam" id="PF01055">
    <property type="entry name" value="Glyco_hydro_31_2nd"/>
    <property type="match status" value="1"/>
</dbReference>